<evidence type="ECO:0000313" key="2">
    <source>
        <dbReference type="Proteomes" id="UP000658278"/>
    </source>
</evidence>
<protein>
    <submittedName>
        <fullName evidence="1">Uncharacterized protein</fullName>
    </submittedName>
</protein>
<dbReference type="EMBL" id="JAENII010000017">
    <property type="protein sequence ID" value="MBK1828783.1"/>
    <property type="molecule type" value="Genomic_DNA"/>
</dbReference>
<organism evidence="1 2">
    <name type="scientific">Haloferula rosea</name>
    <dbReference type="NCBI Taxonomy" id="490093"/>
    <lineage>
        <taxon>Bacteria</taxon>
        <taxon>Pseudomonadati</taxon>
        <taxon>Verrucomicrobiota</taxon>
        <taxon>Verrucomicrobiia</taxon>
        <taxon>Verrucomicrobiales</taxon>
        <taxon>Verrucomicrobiaceae</taxon>
        <taxon>Haloferula</taxon>
    </lineage>
</organism>
<accession>A0A934VCT4</accession>
<gene>
    <name evidence="1" type="ORF">JIN81_17240</name>
</gene>
<comment type="caution">
    <text evidence="1">The sequence shown here is derived from an EMBL/GenBank/DDBJ whole genome shotgun (WGS) entry which is preliminary data.</text>
</comment>
<proteinExistence type="predicted"/>
<reference evidence="1" key="1">
    <citation type="submission" date="2021-01" db="EMBL/GenBank/DDBJ databases">
        <title>Modified the classification status of verrucomicrobia.</title>
        <authorList>
            <person name="Feng X."/>
        </authorList>
    </citation>
    <scope>NUCLEOTIDE SEQUENCE</scope>
    <source>
        <strain evidence="1">KCTC 22201</strain>
    </source>
</reference>
<sequence>MKTDEHDTLPNDRTVESELNLKDGWDSQAVSNLIRSKSSLGDMPAFLFLGKQETALLREHLAQAFGEEAVATLHDTYYMGLRVYEVLVDSFVRVAGKKVNRVMHDPIARRPAWREGASDALWQLRVL</sequence>
<evidence type="ECO:0000313" key="1">
    <source>
        <dbReference type="EMBL" id="MBK1828783.1"/>
    </source>
</evidence>
<keyword evidence="2" id="KW-1185">Reference proteome</keyword>
<dbReference type="Proteomes" id="UP000658278">
    <property type="component" value="Unassembled WGS sequence"/>
</dbReference>
<dbReference type="RefSeq" id="WP_200282894.1">
    <property type="nucleotide sequence ID" value="NZ_JAENII010000017.1"/>
</dbReference>
<dbReference type="AlphaFoldDB" id="A0A934VCT4"/>
<name>A0A934VCT4_9BACT</name>